<evidence type="ECO:0000313" key="1">
    <source>
        <dbReference type="Ensembl" id="ENSTGEP00000019171.1"/>
    </source>
</evidence>
<organism evidence="1 2">
    <name type="scientific">Theropithecus gelada</name>
    <name type="common">Gelada baboon</name>
    <dbReference type="NCBI Taxonomy" id="9565"/>
    <lineage>
        <taxon>Eukaryota</taxon>
        <taxon>Metazoa</taxon>
        <taxon>Chordata</taxon>
        <taxon>Craniata</taxon>
        <taxon>Vertebrata</taxon>
        <taxon>Euteleostomi</taxon>
        <taxon>Mammalia</taxon>
        <taxon>Eutheria</taxon>
        <taxon>Euarchontoglires</taxon>
        <taxon>Primates</taxon>
        <taxon>Haplorrhini</taxon>
        <taxon>Catarrhini</taxon>
        <taxon>Cercopithecidae</taxon>
        <taxon>Cercopithecinae</taxon>
        <taxon>Theropithecus</taxon>
    </lineage>
</organism>
<name>A0A8D2FFA1_THEGE</name>
<dbReference type="Ensembl" id="ENSTGET00000022818.1">
    <property type="protein sequence ID" value="ENSTGEP00000019171.1"/>
    <property type="gene ID" value="ENSTGEG00000015422.1"/>
</dbReference>
<reference evidence="1" key="1">
    <citation type="submission" date="2018-05" db="EMBL/GenBank/DDBJ databases">
        <title>Whole genome of Theropithecus gelada.</title>
        <authorList>
            <person name="Chiou K.L."/>
            <person name="Snyder-Mackler N."/>
        </authorList>
    </citation>
    <scope>NUCLEOTIDE SEQUENCE [LARGE SCALE GENOMIC DNA]</scope>
</reference>
<protein>
    <submittedName>
        <fullName evidence="1">Uncharacterized protein</fullName>
    </submittedName>
</protein>
<dbReference type="Proteomes" id="UP000694411">
    <property type="component" value="Chromosome 6"/>
</dbReference>
<keyword evidence="2" id="KW-1185">Reference proteome</keyword>
<accession>A0A8D2FFA1</accession>
<proteinExistence type="predicted"/>
<reference evidence="1" key="3">
    <citation type="submission" date="2025-09" db="UniProtKB">
        <authorList>
            <consortium name="Ensembl"/>
        </authorList>
    </citation>
    <scope>IDENTIFICATION</scope>
</reference>
<evidence type="ECO:0000313" key="2">
    <source>
        <dbReference type="Proteomes" id="UP000694411"/>
    </source>
</evidence>
<reference evidence="1" key="2">
    <citation type="submission" date="2025-08" db="UniProtKB">
        <authorList>
            <consortium name="Ensembl"/>
        </authorList>
    </citation>
    <scope>IDENTIFICATION</scope>
</reference>
<sequence>METTQVYSSQPATIGPLFLKLRPRLLSAGLRFTLELLRIDTFQICKYGHQCHLP</sequence>
<dbReference type="AlphaFoldDB" id="A0A8D2FFA1"/>